<accession>A0A024RYZ3</accession>
<evidence type="ECO:0000313" key="1">
    <source>
        <dbReference type="EMBL" id="ETR98308.1"/>
    </source>
</evidence>
<sequence length="86" mass="9517">MREWTQFLYRLGGVSMNVPRLACLSSPVCFLPSHSNRVAGNEIDWCRRSICASPLWLMDIKYLPKATVNGPMAAIAQSTASPGSCW</sequence>
<dbReference type="KEGG" id="trr:M419DRAFT_124848"/>
<organism evidence="1 2">
    <name type="scientific">Hypocrea jecorina (strain ATCC 56765 / BCRC 32924 / NRRL 11460 / Rut C-30)</name>
    <name type="common">Trichoderma reesei</name>
    <dbReference type="NCBI Taxonomy" id="1344414"/>
    <lineage>
        <taxon>Eukaryota</taxon>
        <taxon>Fungi</taxon>
        <taxon>Dikarya</taxon>
        <taxon>Ascomycota</taxon>
        <taxon>Pezizomycotina</taxon>
        <taxon>Sordariomycetes</taxon>
        <taxon>Hypocreomycetidae</taxon>
        <taxon>Hypocreales</taxon>
        <taxon>Hypocreaceae</taxon>
        <taxon>Trichoderma</taxon>
    </lineage>
</organism>
<evidence type="ECO:0000313" key="2">
    <source>
        <dbReference type="Proteomes" id="UP000024376"/>
    </source>
</evidence>
<dbReference type="EMBL" id="KI911163">
    <property type="protein sequence ID" value="ETR98308.1"/>
    <property type="molecule type" value="Genomic_DNA"/>
</dbReference>
<gene>
    <name evidence="1" type="ORF">M419DRAFT_124848</name>
</gene>
<reference evidence="2" key="1">
    <citation type="journal article" date="2013" name="Ind. Biotechnol.">
        <title>Comparative genomics analysis of Trichoderma reesei strains.</title>
        <authorList>
            <person name="Koike H."/>
            <person name="Aerts A."/>
            <person name="LaButti K."/>
            <person name="Grigoriev I.V."/>
            <person name="Baker S.E."/>
        </authorList>
    </citation>
    <scope>NUCLEOTIDE SEQUENCE [LARGE SCALE GENOMIC DNA]</scope>
    <source>
        <strain evidence="2">ATCC 56765 / BCRC 32924 / NRRL 11460 / Rut C-30</strain>
    </source>
</reference>
<dbReference type="Proteomes" id="UP000024376">
    <property type="component" value="Unassembled WGS sequence"/>
</dbReference>
<dbReference type="HOGENOM" id="CLU_2499488_0_0_1"/>
<dbReference type="AlphaFoldDB" id="A0A024RYZ3"/>
<name>A0A024RYZ3_HYPJR</name>
<protein>
    <submittedName>
        <fullName evidence="1">Uncharacterized protein</fullName>
    </submittedName>
</protein>
<proteinExistence type="predicted"/>